<evidence type="ECO:0000313" key="3">
    <source>
        <dbReference type="EMBL" id="MEN3229041.1"/>
    </source>
</evidence>
<name>A0ABU9ZDC6_9HYPH</name>
<feature type="region of interest" description="Disordered" evidence="1">
    <location>
        <begin position="65"/>
        <end position="104"/>
    </location>
</feature>
<keyword evidence="2" id="KW-1133">Transmembrane helix</keyword>
<keyword evidence="2" id="KW-0812">Transmembrane</keyword>
<dbReference type="EMBL" id="JAQYXL010000001">
    <property type="protein sequence ID" value="MEN3229041.1"/>
    <property type="molecule type" value="Genomic_DNA"/>
</dbReference>
<dbReference type="RefSeq" id="WP_200671590.1">
    <property type="nucleotide sequence ID" value="NZ_JACWCW010000080.1"/>
</dbReference>
<feature type="transmembrane region" description="Helical" evidence="2">
    <location>
        <begin position="32"/>
        <end position="55"/>
    </location>
</feature>
<comment type="caution">
    <text evidence="3">The sequence shown here is derived from an EMBL/GenBank/DDBJ whole genome shotgun (WGS) entry which is preliminary data.</text>
</comment>
<evidence type="ECO:0000313" key="4">
    <source>
        <dbReference type="Proteomes" id="UP001404845"/>
    </source>
</evidence>
<reference evidence="3 4" key="1">
    <citation type="journal article" date="2023" name="PLoS ONE">
        <title>Complete genome assembly of Hawai'i environmental nontuberculous mycobacteria reveals unexpected co-isolation with methylobacteria.</title>
        <authorList>
            <person name="Hendrix J."/>
            <person name="Epperson L.E."/>
            <person name="Tong E.I."/>
            <person name="Chan Y.L."/>
            <person name="Hasan N.A."/>
            <person name="Dawrs S.N."/>
            <person name="Norton G.J."/>
            <person name="Virdi R."/>
            <person name="Crooks J.L."/>
            <person name="Chan E.D."/>
            <person name="Honda J.R."/>
            <person name="Strong M."/>
        </authorList>
    </citation>
    <scope>NUCLEOTIDE SEQUENCE [LARGE SCALE GENOMIC DNA]</scope>
    <source>
        <strain evidence="3 4">NJH_HI01</strain>
    </source>
</reference>
<accession>A0ABU9ZDC6</accession>
<protein>
    <submittedName>
        <fullName evidence="3">Uncharacterized protein</fullName>
    </submittedName>
</protein>
<evidence type="ECO:0000256" key="1">
    <source>
        <dbReference type="SAM" id="MobiDB-lite"/>
    </source>
</evidence>
<feature type="compositionally biased region" description="Basic and acidic residues" evidence="1">
    <location>
        <begin position="94"/>
        <end position="104"/>
    </location>
</feature>
<evidence type="ECO:0000256" key="2">
    <source>
        <dbReference type="SAM" id="Phobius"/>
    </source>
</evidence>
<keyword evidence="4" id="KW-1185">Reference proteome</keyword>
<dbReference type="Proteomes" id="UP001404845">
    <property type="component" value="Unassembled WGS sequence"/>
</dbReference>
<sequence>MRGPADEPGNAMCAMMAGNALDWRWVLPGGPITWLVVLFALLAVVGVILAGAALARKLVDVLGSPRRSSEALARPNPGFGGEVPDRPTPPSAPEQRRPSDNTGV</sequence>
<gene>
    <name evidence="3" type="ORF">PUR21_15585</name>
</gene>
<keyword evidence="2" id="KW-0472">Membrane</keyword>
<organism evidence="3 4">
    <name type="scientific">Methylorubrum rhodesianum</name>
    <dbReference type="NCBI Taxonomy" id="29427"/>
    <lineage>
        <taxon>Bacteria</taxon>
        <taxon>Pseudomonadati</taxon>
        <taxon>Pseudomonadota</taxon>
        <taxon>Alphaproteobacteria</taxon>
        <taxon>Hyphomicrobiales</taxon>
        <taxon>Methylobacteriaceae</taxon>
        <taxon>Methylorubrum</taxon>
    </lineage>
</organism>
<proteinExistence type="predicted"/>